<evidence type="ECO:0000313" key="9">
    <source>
        <dbReference type="EMBL" id="QIK37361.1"/>
    </source>
</evidence>
<dbReference type="CDD" id="cd19497">
    <property type="entry name" value="RecA-like_ClpX"/>
    <property type="match status" value="1"/>
</dbReference>
<protein>
    <recommendedName>
        <fullName evidence="6">ATP-dependent Clp protease ATP-binding subunit ClpX</fullName>
    </recommendedName>
</protein>
<dbReference type="FunFam" id="3.40.50.300:FF:000005">
    <property type="entry name" value="ATP-dependent Clp protease ATP-binding subunit ClpX"/>
    <property type="match status" value="1"/>
</dbReference>
<dbReference type="InterPro" id="IPR003593">
    <property type="entry name" value="AAA+_ATPase"/>
</dbReference>
<dbReference type="Pfam" id="PF10431">
    <property type="entry name" value="ClpB_D2-small"/>
    <property type="match status" value="1"/>
</dbReference>
<keyword evidence="5 6" id="KW-0143">Chaperone</keyword>
<dbReference type="EMBL" id="CP048029">
    <property type="protein sequence ID" value="QIK37361.1"/>
    <property type="molecule type" value="Genomic_DNA"/>
</dbReference>
<dbReference type="InterPro" id="IPR038366">
    <property type="entry name" value="Znf_CppX_C4_sf"/>
</dbReference>
<sequence length="423" mass="47044">MSGNNHKSDEGKLLYCSFCGKSQHEVRKLIAGPSVFICDECVELCNDIIREEIEDSVSDTTSHLPKPREIKAWLDEFVIGQEKAKKVLSVAVYNHYKRLEAAGNKGDVEIAKSNILLIGPTGSGKTLLAETLARLLNVPFTIADATTLTEAGYVGEDVENIIQKLLQKCDYDVEKAQTGIVYIDEIDKISRKSDNPSITRDVSGEGVQQALLKLIEGTIASVPPQGGRKHPQQEFLQVDTSNILFIVGGAFAGLEKVIQNRTRKTGIGFSAEIHSKDDNRQINELLSAVEPEDLIRYGLIPEFVGRLPVMATLEELDEPALMRILTEPKNALVKQYTRLFEMEGVQLEIREDALREIAHKAMERKTGARGLRTIMEQVLLDTMYDLPSMEHVSKVVIDASVIRGENKPFLIYDRIEKQAVAAD</sequence>
<dbReference type="SUPFAM" id="SSF52540">
    <property type="entry name" value="P-loop containing nucleoside triphosphate hydrolases"/>
    <property type="match status" value="1"/>
</dbReference>
<dbReference type="InterPro" id="IPR046425">
    <property type="entry name" value="ClpX_bact"/>
</dbReference>
<keyword evidence="9" id="KW-0645">Protease</keyword>
<keyword evidence="1 6" id="KW-0479">Metal-binding</keyword>
<dbReference type="SMART" id="SM01086">
    <property type="entry name" value="ClpB_D2-small"/>
    <property type="match status" value="1"/>
</dbReference>
<dbReference type="AlphaFoldDB" id="A0A6G7VBG9"/>
<dbReference type="PROSITE" id="PS51902">
    <property type="entry name" value="CLPX_ZB"/>
    <property type="match status" value="1"/>
</dbReference>
<dbReference type="Proteomes" id="UP000502699">
    <property type="component" value="Chromosome"/>
</dbReference>
<evidence type="ECO:0000313" key="10">
    <source>
        <dbReference type="Proteomes" id="UP000502699"/>
    </source>
</evidence>
<dbReference type="GO" id="GO:0008270">
    <property type="term" value="F:zinc ion binding"/>
    <property type="evidence" value="ECO:0007669"/>
    <property type="project" value="UniProtKB-UniRule"/>
</dbReference>
<feature type="binding site" evidence="6 7">
    <location>
        <position position="38"/>
    </location>
    <ligand>
        <name>Zn(2+)</name>
        <dbReference type="ChEBI" id="CHEBI:29105"/>
    </ligand>
</feature>
<comment type="similarity">
    <text evidence="6 7">Belongs to the ClpX chaperone family.</text>
</comment>
<dbReference type="GO" id="GO:0009376">
    <property type="term" value="C:HslUV protease complex"/>
    <property type="evidence" value="ECO:0007669"/>
    <property type="project" value="TreeGrafter"/>
</dbReference>
<dbReference type="GO" id="GO:0140662">
    <property type="term" value="F:ATP-dependent protein folding chaperone"/>
    <property type="evidence" value="ECO:0007669"/>
    <property type="project" value="InterPro"/>
</dbReference>
<dbReference type="KEGG" id="cjap:GWK36_04475"/>
<evidence type="ECO:0000256" key="5">
    <source>
        <dbReference type="ARBA" id="ARBA00023186"/>
    </source>
</evidence>
<dbReference type="InterPro" id="IPR019489">
    <property type="entry name" value="Clp_ATPase_C"/>
</dbReference>
<keyword evidence="4 6" id="KW-0067">ATP-binding</keyword>
<evidence type="ECO:0000259" key="8">
    <source>
        <dbReference type="PROSITE" id="PS51902"/>
    </source>
</evidence>
<organism evidence="9 10">
    <name type="scientific">Caldichromatium japonicum</name>
    <dbReference type="NCBI Taxonomy" id="2699430"/>
    <lineage>
        <taxon>Bacteria</taxon>
        <taxon>Pseudomonadati</taxon>
        <taxon>Pseudomonadota</taxon>
        <taxon>Gammaproteobacteria</taxon>
        <taxon>Chromatiales</taxon>
        <taxon>Chromatiaceae</taxon>
        <taxon>Caldichromatium</taxon>
    </lineage>
</organism>
<proteinExistence type="inferred from homology"/>
<evidence type="ECO:0000256" key="2">
    <source>
        <dbReference type="ARBA" id="ARBA00022741"/>
    </source>
</evidence>
<keyword evidence="2 6" id="KW-0547">Nucleotide-binding</keyword>
<feature type="binding site" evidence="6 7">
    <location>
        <position position="19"/>
    </location>
    <ligand>
        <name>Zn(2+)</name>
        <dbReference type="ChEBI" id="CHEBI:29105"/>
    </ligand>
</feature>
<dbReference type="GO" id="GO:0051082">
    <property type="term" value="F:unfolded protein binding"/>
    <property type="evidence" value="ECO:0007669"/>
    <property type="project" value="UniProtKB-UniRule"/>
</dbReference>
<evidence type="ECO:0000256" key="6">
    <source>
        <dbReference type="HAMAP-Rule" id="MF_00175"/>
    </source>
</evidence>
<feature type="binding site" evidence="6 7">
    <location>
        <position position="41"/>
    </location>
    <ligand>
        <name>Zn(2+)</name>
        <dbReference type="ChEBI" id="CHEBI:29105"/>
    </ligand>
</feature>
<dbReference type="SMART" id="SM00994">
    <property type="entry name" value="zf-C4_ClpX"/>
    <property type="match status" value="1"/>
</dbReference>
<dbReference type="GO" id="GO:0051301">
    <property type="term" value="P:cell division"/>
    <property type="evidence" value="ECO:0007669"/>
    <property type="project" value="TreeGrafter"/>
</dbReference>
<comment type="subunit">
    <text evidence="6">Component of the ClpX-ClpP complex. Forms a hexameric ring that, in the presence of ATP, binds to fourteen ClpP subunits assembled into a disk-like structure with a central cavity, resembling the structure of eukaryotic proteasomes.</text>
</comment>
<dbReference type="PANTHER" id="PTHR48102:SF7">
    <property type="entry name" value="ATP-DEPENDENT CLP PROTEASE ATP-BINDING SUBUNIT CLPX-LIKE, MITOCHONDRIAL"/>
    <property type="match status" value="1"/>
</dbReference>
<dbReference type="Gene3D" id="6.20.220.10">
    <property type="entry name" value="ClpX chaperone, C4-type zinc finger domain"/>
    <property type="match status" value="1"/>
</dbReference>
<reference evidence="10" key="1">
    <citation type="submission" date="2020-01" db="EMBL/GenBank/DDBJ databases">
        <title>Caldichromatium gen. nov., sp. nov., a thermophilic purple sulfur bacterium member of the family Chromatiaceae isolated from Nakabusa hot spring, Japan.</title>
        <authorList>
            <person name="Saini M.K."/>
            <person name="Hanada S."/>
            <person name="Tank M."/>
        </authorList>
    </citation>
    <scope>NUCLEOTIDE SEQUENCE [LARGE SCALE GENOMIC DNA]</scope>
    <source>
        <strain evidence="10">No.7</strain>
    </source>
</reference>
<dbReference type="InterPro" id="IPR059188">
    <property type="entry name" value="Znf_CLPX-like"/>
</dbReference>
<keyword evidence="9" id="KW-0378">Hydrolase</keyword>
<evidence type="ECO:0000256" key="4">
    <source>
        <dbReference type="ARBA" id="ARBA00022840"/>
    </source>
</evidence>
<dbReference type="InterPro" id="IPR050052">
    <property type="entry name" value="ATP-dep_Clp_protease_ClpX"/>
</dbReference>
<feature type="binding site" evidence="6 7">
    <location>
        <position position="16"/>
    </location>
    <ligand>
        <name>Zn(2+)</name>
        <dbReference type="ChEBI" id="CHEBI:29105"/>
    </ligand>
</feature>
<dbReference type="InterPro" id="IPR027417">
    <property type="entry name" value="P-loop_NTPase"/>
</dbReference>
<dbReference type="InterPro" id="IPR010603">
    <property type="entry name" value="Znf_CppX_C4"/>
</dbReference>
<keyword evidence="10" id="KW-1185">Reference proteome</keyword>
<feature type="domain" description="ClpX-type ZB" evidence="8">
    <location>
        <begin position="4"/>
        <end position="57"/>
    </location>
</feature>
<dbReference type="InterPro" id="IPR004487">
    <property type="entry name" value="Clp_protease_ATP-bd_su_ClpX"/>
</dbReference>
<dbReference type="Gene3D" id="3.40.50.300">
    <property type="entry name" value="P-loop containing nucleotide triphosphate hydrolases"/>
    <property type="match status" value="1"/>
</dbReference>
<dbReference type="SUPFAM" id="SSF57716">
    <property type="entry name" value="Glucocorticoid receptor-like (DNA-binding domain)"/>
    <property type="match status" value="1"/>
</dbReference>
<dbReference type="PANTHER" id="PTHR48102">
    <property type="entry name" value="ATP-DEPENDENT CLP PROTEASE ATP-BINDING SUBUNIT CLPX-LIKE, MITOCHONDRIAL-RELATED"/>
    <property type="match status" value="1"/>
</dbReference>
<dbReference type="Pfam" id="PF07724">
    <property type="entry name" value="AAA_2"/>
    <property type="match status" value="1"/>
</dbReference>
<dbReference type="RefSeq" id="WP_166270129.1">
    <property type="nucleotide sequence ID" value="NZ_CP048029.1"/>
</dbReference>
<dbReference type="GO" id="GO:0046983">
    <property type="term" value="F:protein dimerization activity"/>
    <property type="evidence" value="ECO:0007669"/>
    <property type="project" value="UniProtKB-UniRule"/>
</dbReference>
<evidence type="ECO:0000256" key="3">
    <source>
        <dbReference type="ARBA" id="ARBA00022833"/>
    </source>
</evidence>
<dbReference type="SMART" id="SM00382">
    <property type="entry name" value="AAA"/>
    <property type="match status" value="1"/>
</dbReference>
<evidence type="ECO:0000256" key="7">
    <source>
        <dbReference type="PROSITE-ProRule" id="PRU01250"/>
    </source>
</evidence>
<dbReference type="HAMAP" id="MF_00175">
    <property type="entry name" value="ClpX"/>
    <property type="match status" value="1"/>
</dbReference>
<dbReference type="FunFam" id="1.10.8.60:FF:000002">
    <property type="entry name" value="ATP-dependent Clp protease ATP-binding subunit ClpX"/>
    <property type="match status" value="1"/>
</dbReference>
<name>A0A6G7VBG9_9GAMM</name>
<dbReference type="InterPro" id="IPR003959">
    <property type="entry name" value="ATPase_AAA_core"/>
</dbReference>
<dbReference type="Gene3D" id="1.10.8.60">
    <property type="match status" value="1"/>
</dbReference>
<evidence type="ECO:0000256" key="1">
    <source>
        <dbReference type="ARBA" id="ARBA00022723"/>
    </source>
</evidence>
<dbReference type="GO" id="GO:0005524">
    <property type="term" value="F:ATP binding"/>
    <property type="evidence" value="ECO:0007669"/>
    <property type="project" value="UniProtKB-UniRule"/>
</dbReference>
<accession>A0A6G7VBG9</accession>
<dbReference type="Pfam" id="PF06689">
    <property type="entry name" value="zf-C4_ClpX"/>
    <property type="match status" value="1"/>
</dbReference>
<dbReference type="NCBIfam" id="NF003745">
    <property type="entry name" value="PRK05342.1"/>
    <property type="match status" value="1"/>
</dbReference>
<dbReference type="GO" id="GO:0008233">
    <property type="term" value="F:peptidase activity"/>
    <property type="evidence" value="ECO:0007669"/>
    <property type="project" value="UniProtKB-KW"/>
</dbReference>
<gene>
    <name evidence="6 9" type="primary">clpX</name>
    <name evidence="9" type="ORF">GWK36_04475</name>
</gene>
<keyword evidence="3 6" id="KW-0862">Zinc</keyword>
<comment type="function">
    <text evidence="6">ATP-dependent specificity component of the Clp protease. It directs the protease to specific substrates. Can perform chaperone functions in the absence of ClpP.</text>
</comment>
<dbReference type="GO" id="GO:0016887">
    <property type="term" value="F:ATP hydrolysis activity"/>
    <property type="evidence" value="ECO:0007669"/>
    <property type="project" value="InterPro"/>
</dbReference>
<dbReference type="GO" id="GO:0051603">
    <property type="term" value="P:proteolysis involved in protein catabolic process"/>
    <property type="evidence" value="ECO:0007669"/>
    <property type="project" value="TreeGrafter"/>
</dbReference>
<dbReference type="NCBIfam" id="TIGR00382">
    <property type="entry name" value="clpX"/>
    <property type="match status" value="1"/>
</dbReference>
<feature type="binding site" evidence="6">
    <location>
        <begin position="120"/>
        <end position="127"/>
    </location>
    <ligand>
        <name>ATP</name>
        <dbReference type="ChEBI" id="CHEBI:30616"/>
    </ligand>
</feature>